<dbReference type="EMBL" id="JASBWT010000015">
    <property type="protein sequence ID" value="KAJ9098239.1"/>
    <property type="molecule type" value="Genomic_DNA"/>
</dbReference>
<evidence type="ECO:0000313" key="2">
    <source>
        <dbReference type="Proteomes" id="UP001227268"/>
    </source>
</evidence>
<reference evidence="1" key="1">
    <citation type="submission" date="2023-04" db="EMBL/GenBank/DDBJ databases">
        <title>Draft Genome sequencing of Naganishia species isolated from polar environments using Oxford Nanopore Technology.</title>
        <authorList>
            <person name="Leo P."/>
            <person name="Venkateswaran K."/>
        </authorList>
    </citation>
    <scope>NUCLEOTIDE SEQUENCE</scope>
    <source>
        <strain evidence="1">MNA-CCFEE 5423</strain>
    </source>
</reference>
<protein>
    <submittedName>
        <fullName evidence="1">Uncharacterized protein</fullName>
    </submittedName>
</protein>
<comment type="caution">
    <text evidence="1">The sequence shown here is derived from an EMBL/GenBank/DDBJ whole genome shotgun (WGS) entry which is preliminary data.</text>
</comment>
<sequence length="265" mass="29753">MSSASLDSVQTAHPAAVDDPSRAARNKFGADIKEFSGDRLAVYIFHPAKTETFGVQRDFGLPDEGERSDYLMTHIVKVQDVLTYLKSVNAVFQRLPSWLLRALEKKPSERNSVVKLLEKLEYTWYAALDEYLQEWNIHGVKIHKIKLPEQAPKDRELASEKLTVVWSKKQSNSIGDTSYSYRATGKITSEGKSSVYTKLYRRSRQGPGKLTLMDETAIDPRSSTYPMSAILRNVLRSGMYCGPDALESVKPLSVADTTIVTTRGE</sequence>
<dbReference type="Proteomes" id="UP001227268">
    <property type="component" value="Unassembled WGS sequence"/>
</dbReference>
<proteinExistence type="predicted"/>
<evidence type="ECO:0000313" key="1">
    <source>
        <dbReference type="EMBL" id="KAJ9098239.1"/>
    </source>
</evidence>
<gene>
    <name evidence="1" type="ORF">QFC21_004568</name>
</gene>
<keyword evidence="2" id="KW-1185">Reference proteome</keyword>
<accession>A0ACC2VGF0</accession>
<organism evidence="1 2">
    <name type="scientific">Naganishia friedmannii</name>
    <dbReference type="NCBI Taxonomy" id="89922"/>
    <lineage>
        <taxon>Eukaryota</taxon>
        <taxon>Fungi</taxon>
        <taxon>Dikarya</taxon>
        <taxon>Basidiomycota</taxon>
        <taxon>Agaricomycotina</taxon>
        <taxon>Tremellomycetes</taxon>
        <taxon>Filobasidiales</taxon>
        <taxon>Filobasidiaceae</taxon>
        <taxon>Naganishia</taxon>
    </lineage>
</organism>
<name>A0ACC2VGF0_9TREE</name>